<reference evidence="1" key="1">
    <citation type="submission" date="2018-06" db="EMBL/GenBank/DDBJ databases">
        <authorList>
            <person name="Zhirakovskaya E."/>
        </authorList>
    </citation>
    <scope>NUCLEOTIDE SEQUENCE</scope>
</reference>
<dbReference type="InterPro" id="IPR012675">
    <property type="entry name" value="Beta-grasp_dom_sf"/>
</dbReference>
<dbReference type="AlphaFoldDB" id="A0A3B0VQZ4"/>
<dbReference type="InterPro" id="IPR003749">
    <property type="entry name" value="ThiS/MoaD-like"/>
</dbReference>
<dbReference type="EMBL" id="UOEX01000453">
    <property type="protein sequence ID" value="VAW42553.1"/>
    <property type="molecule type" value="Genomic_DNA"/>
</dbReference>
<dbReference type="NCBIfam" id="TIGR01683">
    <property type="entry name" value="thiS"/>
    <property type="match status" value="1"/>
</dbReference>
<gene>
    <name evidence="1" type="ORF">MNBD_DELTA03-517</name>
</gene>
<evidence type="ECO:0000313" key="1">
    <source>
        <dbReference type="EMBL" id="VAW42553.1"/>
    </source>
</evidence>
<evidence type="ECO:0008006" key="2">
    <source>
        <dbReference type="Google" id="ProtNLM"/>
    </source>
</evidence>
<dbReference type="PANTHER" id="PTHR34472">
    <property type="entry name" value="SULFUR CARRIER PROTEIN THIS"/>
    <property type="match status" value="1"/>
</dbReference>
<dbReference type="PANTHER" id="PTHR34472:SF1">
    <property type="entry name" value="SULFUR CARRIER PROTEIN THIS"/>
    <property type="match status" value="1"/>
</dbReference>
<dbReference type="Gene3D" id="3.10.20.30">
    <property type="match status" value="1"/>
</dbReference>
<dbReference type="SUPFAM" id="SSF54285">
    <property type="entry name" value="MoaD/ThiS"/>
    <property type="match status" value="1"/>
</dbReference>
<name>A0A3B0VQZ4_9ZZZZ</name>
<dbReference type="InterPro" id="IPR016155">
    <property type="entry name" value="Mopterin_synth/thiamin_S_b"/>
</dbReference>
<proteinExistence type="predicted"/>
<accession>A0A3B0VQZ4</accession>
<organism evidence="1">
    <name type="scientific">hydrothermal vent metagenome</name>
    <dbReference type="NCBI Taxonomy" id="652676"/>
    <lineage>
        <taxon>unclassified sequences</taxon>
        <taxon>metagenomes</taxon>
        <taxon>ecological metagenomes</taxon>
    </lineage>
</organism>
<sequence length="69" mass="7728">MKIIVNGEERFLEAEVLVTDYVKSLDLDPETVVVEVDGRIITRQDYQSTLLLDGAEVELIRFIGGGSRC</sequence>
<dbReference type="Pfam" id="PF02597">
    <property type="entry name" value="ThiS"/>
    <property type="match status" value="1"/>
</dbReference>
<dbReference type="CDD" id="cd00565">
    <property type="entry name" value="Ubl_ThiS"/>
    <property type="match status" value="1"/>
</dbReference>
<dbReference type="InterPro" id="IPR010035">
    <property type="entry name" value="Thi_S"/>
</dbReference>
<protein>
    <recommendedName>
        <fullName evidence="2">Sulfur carrier protein ThiS</fullName>
    </recommendedName>
</protein>